<proteinExistence type="predicted"/>
<evidence type="ECO:0000313" key="3">
    <source>
        <dbReference type="Proteomes" id="UP000192923"/>
    </source>
</evidence>
<dbReference type="AlphaFoldDB" id="A0A1Y6D0T4"/>
<dbReference type="STRING" id="1760988.SAMN02949497_3938"/>
<gene>
    <name evidence="2" type="ORF">SAMN02949497_3938</name>
</gene>
<feature type="compositionally biased region" description="Low complexity" evidence="1">
    <location>
        <begin position="82"/>
        <end position="92"/>
    </location>
</feature>
<accession>A0A1Y6D0T4</accession>
<protein>
    <submittedName>
        <fullName evidence="2">Uncharacterized protein</fullName>
    </submittedName>
</protein>
<sequence length="101" mass="10636">MATWLALKVEDDISAESFNTNPLFNQKLAHLLNITKNIGIEASIFTEESKVGAIRSGLAKLGHHNIQFGQFPGGASPQGGKAHAPSAPASSAQYSKTKAFG</sequence>
<keyword evidence="3" id="KW-1185">Reference proteome</keyword>
<dbReference type="EMBL" id="FXAM01000001">
    <property type="protein sequence ID" value="SMF96538.1"/>
    <property type="molecule type" value="Genomic_DNA"/>
</dbReference>
<dbReference type="Proteomes" id="UP000192923">
    <property type="component" value="Unassembled WGS sequence"/>
</dbReference>
<reference evidence="2 3" key="1">
    <citation type="submission" date="2016-12" db="EMBL/GenBank/DDBJ databases">
        <authorList>
            <person name="Song W.-J."/>
            <person name="Kurnit D.M."/>
        </authorList>
    </citation>
    <scope>NUCLEOTIDE SEQUENCE [LARGE SCALE GENOMIC DNA]</scope>
    <source>
        <strain evidence="2 3">175</strain>
    </source>
</reference>
<evidence type="ECO:0000256" key="1">
    <source>
        <dbReference type="SAM" id="MobiDB-lite"/>
    </source>
</evidence>
<feature type="region of interest" description="Disordered" evidence="1">
    <location>
        <begin position="69"/>
        <end position="101"/>
    </location>
</feature>
<dbReference type="RefSeq" id="WP_125469037.1">
    <property type="nucleotide sequence ID" value="NZ_FXAM01000001.1"/>
</dbReference>
<name>A0A1Y6D0T4_9GAMM</name>
<organism evidence="2 3">
    <name type="scientific">Methylomagnum ishizawai</name>
    <dbReference type="NCBI Taxonomy" id="1760988"/>
    <lineage>
        <taxon>Bacteria</taxon>
        <taxon>Pseudomonadati</taxon>
        <taxon>Pseudomonadota</taxon>
        <taxon>Gammaproteobacteria</taxon>
        <taxon>Methylococcales</taxon>
        <taxon>Methylococcaceae</taxon>
        <taxon>Methylomagnum</taxon>
    </lineage>
</organism>
<evidence type="ECO:0000313" key="2">
    <source>
        <dbReference type="EMBL" id="SMF96538.1"/>
    </source>
</evidence>